<dbReference type="EMBL" id="WBVQ01000001">
    <property type="protein sequence ID" value="KAB2817473.1"/>
    <property type="molecule type" value="Genomic_DNA"/>
</dbReference>
<reference evidence="2 3" key="1">
    <citation type="submission" date="2019-10" db="EMBL/GenBank/DDBJ databases">
        <title>Genome sequence of Phaeocystidibacter marisrubri JCM30614 (type strain).</title>
        <authorList>
            <person name="Bowman J.P."/>
        </authorList>
    </citation>
    <scope>NUCLEOTIDE SEQUENCE [LARGE SCALE GENOMIC DNA]</scope>
    <source>
        <strain evidence="2 3">JCM 30614</strain>
    </source>
</reference>
<feature type="chain" id="PRO_5026817568" evidence="1">
    <location>
        <begin position="19"/>
        <end position="151"/>
    </location>
</feature>
<feature type="signal peptide" evidence="1">
    <location>
        <begin position="1"/>
        <end position="18"/>
    </location>
</feature>
<proteinExistence type="predicted"/>
<organism evidence="2 3">
    <name type="scientific">Phaeocystidibacter marisrubri</name>
    <dbReference type="NCBI Taxonomy" id="1577780"/>
    <lineage>
        <taxon>Bacteria</taxon>
        <taxon>Pseudomonadati</taxon>
        <taxon>Bacteroidota</taxon>
        <taxon>Flavobacteriia</taxon>
        <taxon>Flavobacteriales</taxon>
        <taxon>Phaeocystidibacteraceae</taxon>
        <taxon>Phaeocystidibacter</taxon>
    </lineage>
</organism>
<sequence length="151" mass="17673">MKHLLLLLLCLFSIIGTAQISDSTFNDGGLDLFSKAYHDVSQFGYKEGEDSLLIWMDLPIVAEVFDFFELKSPMILDSSAPIEFYLKRYSTDYFVLEFEELFHEGDSWKTKYNVYQIEENKITLLSSYAEEVTQLSENSVEIRILWHWISE</sequence>
<dbReference type="AlphaFoldDB" id="A0A6L3ZIN5"/>
<dbReference type="RefSeq" id="WP_151692044.1">
    <property type="nucleotide sequence ID" value="NZ_BMGX01000002.1"/>
</dbReference>
<protein>
    <submittedName>
        <fullName evidence="2">Uncharacterized protein</fullName>
    </submittedName>
</protein>
<evidence type="ECO:0000256" key="1">
    <source>
        <dbReference type="SAM" id="SignalP"/>
    </source>
</evidence>
<keyword evidence="3" id="KW-1185">Reference proteome</keyword>
<name>A0A6L3ZIN5_9FLAO</name>
<gene>
    <name evidence="2" type="ORF">F8C82_03490</name>
</gene>
<evidence type="ECO:0000313" key="2">
    <source>
        <dbReference type="EMBL" id="KAB2817473.1"/>
    </source>
</evidence>
<evidence type="ECO:0000313" key="3">
    <source>
        <dbReference type="Proteomes" id="UP000484164"/>
    </source>
</evidence>
<dbReference type="Proteomes" id="UP000484164">
    <property type="component" value="Unassembled WGS sequence"/>
</dbReference>
<accession>A0A6L3ZIN5</accession>
<comment type="caution">
    <text evidence="2">The sequence shown here is derived from an EMBL/GenBank/DDBJ whole genome shotgun (WGS) entry which is preliminary data.</text>
</comment>
<keyword evidence="1" id="KW-0732">Signal</keyword>